<gene>
    <name evidence="8" type="ORF">D9756_001451</name>
</gene>
<dbReference type="InterPro" id="IPR039121">
    <property type="entry name" value="NUDT19"/>
</dbReference>
<sequence length="349" mass="38884">MLMRPTLTLPPLTQFTLLRLSLYSRTMISTLRPRRRDSPAMSTSSTLASSVPVPRPSASLVVINSRNEILLVHRNPKARSFGGMTVFPGGNYDQKQDSSLAITAIRETFEESGLLLASSDGASSGLSLADAELDDARHSIHQQKLFFQDFLKSNSLNADTDALLPFTQWITPVGPPRRFHTQFFVAFLPASPSAGFVSGAKQERIPKPDGGQEVISARFVHPNEALCEFREGKITFMPPQFYILTTLCDILKGSRNTDEQRAQVEKLSRGAFGRMVINPRPRKPEGDDLIKGYSILTYEGDETRGGSKGRLHRAKLRMVNGAIKEIILQRNFDIFRDIESQLFQTTSKL</sequence>
<accession>A0A8H5LI49</accession>
<comment type="caution">
    <text evidence="8">The sequence shown here is derived from an EMBL/GenBank/DDBJ whole genome shotgun (WGS) entry which is preliminary data.</text>
</comment>
<dbReference type="InterPro" id="IPR000086">
    <property type="entry name" value="NUDIX_hydrolase_dom"/>
</dbReference>
<dbReference type="Pfam" id="PF00293">
    <property type="entry name" value="NUDIX"/>
    <property type="match status" value="1"/>
</dbReference>
<evidence type="ECO:0000256" key="4">
    <source>
        <dbReference type="ARBA" id="ARBA00022801"/>
    </source>
</evidence>
<keyword evidence="3" id="KW-0479">Metal-binding</keyword>
<reference evidence="8 9" key="1">
    <citation type="journal article" date="2020" name="ISME J.">
        <title>Uncovering the hidden diversity of litter-decomposition mechanisms in mushroom-forming fungi.</title>
        <authorList>
            <person name="Floudas D."/>
            <person name="Bentzer J."/>
            <person name="Ahren D."/>
            <person name="Johansson T."/>
            <person name="Persson P."/>
            <person name="Tunlid A."/>
        </authorList>
    </citation>
    <scope>NUCLEOTIDE SEQUENCE [LARGE SCALE GENOMIC DNA]</scope>
    <source>
        <strain evidence="8 9">CBS 146.42</strain>
    </source>
</reference>
<evidence type="ECO:0000256" key="5">
    <source>
        <dbReference type="ARBA" id="ARBA00022842"/>
    </source>
</evidence>
<feature type="domain" description="Nudix hydrolase" evidence="7">
    <location>
        <begin position="53"/>
        <end position="242"/>
    </location>
</feature>
<dbReference type="Gene3D" id="3.90.79.10">
    <property type="entry name" value="Nucleoside Triphosphate Pyrophosphohydrolase"/>
    <property type="match status" value="1"/>
</dbReference>
<name>A0A8H5LI49_9AGAR</name>
<dbReference type="GO" id="GO:0046872">
    <property type="term" value="F:metal ion binding"/>
    <property type="evidence" value="ECO:0007669"/>
    <property type="project" value="UniProtKB-KW"/>
</dbReference>
<comment type="cofactor">
    <cofactor evidence="1">
        <name>Mn(2+)</name>
        <dbReference type="ChEBI" id="CHEBI:29035"/>
    </cofactor>
</comment>
<evidence type="ECO:0000256" key="1">
    <source>
        <dbReference type="ARBA" id="ARBA00001936"/>
    </source>
</evidence>
<evidence type="ECO:0000313" key="9">
    <source>
        <dbReference type="Proteomes" id="UP000559027"/>
    </source>
</evidence>
<dbReference type="PANTHER" id="PTHR12318">
    <property type="entry name" value="TESTOSTERONE-REGULATED PROTEIN RP2"/>
    <property type="match status" value="1"/>
</dbReference>
<keyword evidence="6" id="KW-0464">Manganese</keyword>
<dbReference type="EMBL" id="JAACJO010000005">
    <property type="protein sequence ID" value="KAF5358281.1"/>
    <property type="molecule type" value="Genomic_DNA"/>
</dbReference>
<protein>
    <recommendedName>
        <fullName evidence="7">Nudix hydrolase domain-containing protein</fullName>
    </recommendedName>
</protein>
<keyword evidence="5" id="KW-0460">Magnesium</keyword>
<organism evidence="8 9">
    <name type="scientific">Leucocoprinus leucothites</name>
    <dbReference type="NCBI Taxonomy" id="201217"/>
    <lineage>
        <taxon>Eukaryota</taxon>
        <taxon>Fungi</taxon>
        <taxon>Dikarya</taxon>
        <taxon>Basidiomycota</taxon>
        <taxon>Agaricomycotina</taxon>
        <taxon>Agaricomycetes</taxon>
        <taxon>Agaricomycetidae</taxon>
        <taxon>Agaricales</taxon>
        <taxon>Agaricineae</taxon>
        <taxon>Agaricaceae</taxon>
        <taxon>Leucocoprinus</taxon>
    </lineage>
</organism>
<dbReference type="GO" id="GO:0005739">
    <property type="term" value="C:mitochondrion"/>
    <property type="evidence" value="ECO:0007669"/>
    <property type="project" value="TreeGrafter"/>
</dbReference>
<dbReference type="GO" id="GO:0016818">
    <property type="term" value="F:hydrolase activity, acting on acid anhydrides, in phosphorus-containing anhydrides"/>
    <property type="evidence" value="ECO:0007669"/>
    <property type="project" value="InterPro"/>
</dbReference>
<dbReference type="Proteomes" id="UP000559027">
    <property type="component" value="Unassembled WGS sequence"/>
</dbReference>
<dbReference type="PANTHER" id="PTHR12318:SF0">
    <property type="entry name" value="ACYL-COENZYME A DIPHOSPHATASE NUDT19"/>
    <property type="match status" value="1"/>
</dbReference>
<keyword evidence="9" id="KW-1185">Reference proteome</keyword>
<comment type="cofactor">
    <cofactor evidence="2">
        <name>Mg(2+)</name>
        <dbReference type="ChEBI" id="CHEBI:18420"/>
    </cofactor>
</comment>
<evidence type="ECO:0000259" key="7">
    <source>
        <dbReference type="PROSITE" id="PS51462"/>
    </source>
</evidence>
<evidence type="ECO:0000256" key="3">
    <source>
        <dbReference type="ARBA" id="ARBA00022723"/>
    </source>
</evidence>
<dbReference type="InterPro" id="IPR015797">
    <property type="entry name" value="NUDIX_hydrolase-like_dom_sf"/>
</dbReference>
<dbReference type="OrthoDB" id="1695362at2759"/>
<evidence type="ECO:0000256" key="6">
    <source>
        <dbReference type="ARBA" id="ARBA00023211"/>
    </source>
</evidence>
<dbReference type="SUPFAM" id="SSF55811">
    <property type="entry name" value="Nudix"/>
    <property type="match status" value="1"/>
</dbReference>
<evidence type="ECO:0000313" key="8">
    <source>
        <dbReference type="EMBL" id="KAF5358281.1"/>
    </source>
</evidence>
<dbReference type="AlphaFoldDB" id="A0A8H5LI49"/>
<keyword evidence="4" id="KW-0378">Hydrolase</keyword>
<proteinExistence type="predicted"/>
<dbReference type="CDD" id="cd18870">
    <property type="entry name" value="NUDIX_AcylCoAdiphos_Nudt19"/>
    <property type="match status" value="1"/>
</dbReference>
<dbReference type="PROSITE" id="PS51462">
    <property type="entry name" value="NUDIX"/>
    <property type="match status" value="1"/>
</dbReference>
<evidence type="ECO:0000256" key="2">
    <source>
        <dbReference type="ARBA" id="ARBA00001946"/>
    </source>
</evidence>